<evidence type="ECO:0000313" key="2">
    <source>
        <dbReference type="Proteomes" id="UP001430953"/>
    </source>
</evidence>
<sequence>MNSVLSFLVTQVDASARQLSTFKKHDETTVTIAMMLLHHVSLRVASSSAAVYWPTLETALYIKNIRTASTTRVKRSVELTQKSLIPSYRFFTSSVNGMLQLAMK</sequence>
<protein>
    <submittedName>
        <fullName evidence="1">Uncharacterized protein</fullName>
    </submittedName>
</protein>
<evidence type="ECO:0000313" key="1">
    <source>
        <dbReference type="EMBL" id="KAL0116224.1"/>
    </source>
</evidence>
<reference evidence="1 2" key="1">
    <citation type="submission" date="2023-03" db="EMBL/GenBank/DDBJ databases">
        <title>High recombination rates correlate with genetic variation in Cardiocondyla obscurior ants.</title>
        <authorList>
            <person name="Errbii M."/>
        </authorList>
    </citation>
    <scope>NUCLEOTIDE SEQUENCE [LARGE SCALE GENOMIC DNA]</scope>
    <source>
        <strain evidence="1">Alpha-2009</strain>
        <tissue evidence="1">Whole body</tissue>
    </source>
</reference>
<dbReference type="EMBL" id="JADYXP020000010">
    <property type="protein sequence ID" value="KAL0116224.1"/>
    <property type="molecule type" value="Genomic_DNA"/>
</dbReference>
<dbReference type="AlphaFoldDB" id="A0AAW2FMG8"/>
<comment type="caution">
    <text evidence="1">The sequence shown here is derived from an EMBL/GenBank/DDBJ whole genome shotgun (WGS) entry which is preliminary data.</text>
</comment>
<gene>
    <name evidence="1" type="ORF">PUN28_011217</name>
</gene>
<keyword evidence="2" id="KW-1185">Reference proteome</keyword>
<organism evidence="1 2">
    <name type="scientific">Cardiocondyla obscurior</name>
    <dbReference type="NCBI Taxonomy" id="286306"/>
    <lineage>
        <taxon>Eukaryota</taxon>
        <taxon>Metazoa</taxon>
        <taxon>Ecdysozoa</taxon>
        <taxon>Arthropoda</taxon>
        <taxon>Hexapoda</taxon>
        <taxon>Insecta</taxon>
        <taxon>Pterygota</taxon>
        <taxon>Neoptera</taxon>
        <taxon>Endopterygota</taxon>
        <taxon>Hymenoptera</taxon>
        <taxon>Apocrita</taxon>
        <taxon>Aculeata</taxon>
        <taxon>Formicoidea</taxon>
        <taxon>Formicidae</taxon>
        <taxon>Myrmicinae</taxon>
        <taxon>Cardiocondyla</taxon>
    </lineage>
</organism>
<accession>A0AAW2FMG8</accession>
<proteinExistence type="predicted"/>
<dbReference type="Proteomes" id="UP001430953">
    <property type="component" value="Unassembled WGS sequence"/>
</dbReference>
<name>A0AAW2FMG8_9HYME</name>